<organism evidence="5 6">
    <name type="scientific">Nepenthes gracilis</name>
    <name type="common">Slender pitcher plant</name>
    <dbReference type="NCBI Taxonomy" id="150966"/>
    <lineage>
        <taxon>Eukaryota</taxon>
        <taxon>Viridiplantae</taxon>
        <taxon>Streptophyta</taxon>
        <taxon>Embryophyta</taxon>
        <taxon>Tracheophyta</taxon>
        <taxon>Spermatophyta</taxon>
        <taxon>Magnoliopsida</taxon>
        <taxon>eudicotyledons</taxon>
        <taxon>Gunneridae</taxon>
        <taxon>Pentapetalae</taxon>
        <taxon>Caryophyllales</taxon>
        <taxon>Nepenthaceae</taxon>
        <taxon>Nepenthes</taxon>
    </lineage>
</organism>
<feature type="domain" description="Disease resistance N-terminal" evidence="4">
    <location>
        <begin position="13"/>
        <end position="91"/>
    </location>
</feature>
<sequence>MVDAIATAATKWISSQLIDEVKFLYGVEDQLHKLQNDLKCMQQYIQDVEETQLDEKENGQLTIFTETIREVTFRAEDVIDTYIIRVSSNRKFTGFACLQSNTFEIHDIGKQIEEIQNDMKNVA</sequence>
<name>A0AAD3SP91_NEPGR</name>
<protein>
    <recommendedName>
        <fullName evidence="4">Disease resistance N-terminal domain-containing protein</fullName>
    </recommendedName>
</protein>
<reference evidence="5" key="1">
    <citation type="submission" date="2023-05" db="EMBL/GenBank/DDBJ databases">
        <title>Nepenthes gracilis genome sequencing.</title>
        <authorList>
            <person name="Fukushima K."/>
        </authorList>
    </citation>
    <scope>NUCLEOTIDE SEQUENCE</scope>
    <source>
        <strain evidence="5">SING2019-196</strain>
    </source>
</reference>
<dbReference type="GO" id="GO:0006952">
    <property type="term" value="P:defense response"/>
    <property type="evidence" value="ECO:0007669"/>
    <property type="project" value="UniProtKB-KW"/>
</dbReference>
<gene>
    <name evidence="5" type="ORF">Nepgr_015988</name>
</gene>
<evidence type="ECO:0000313" key="5">
    <source>
        <dbReference type="EMBL" id="GMH14147.1"/>
    </source>
</evidence>
<evidence type="ECO:0000256" key="3">
    <source>
        <dbReference type="ARBA" id="ARBA00022821"/>
    </source>
</evidence>
<comment type="caution">
    <text evidence="5">The sequence shown here is derived from an EMBL/GenBank/DDBJ whole genome shotgun (WGS) entry which is preliminary data.</text>
</comment>
<dbReference type="GO" id="GO:0000166">
    <property type="term" value="F:nucleotide binding"/>
    <property type="evidence" value="ECO:0007669"/>
    <property type="project" value="UniProtKB-KW"/>
</dbReference>
<dbReference type="AlphaFoldDB" id="A0AAD3SP91"/>
<dbReference type="InterPro" id="IPR038005">
    <property type="entry name" value="RX-like_CC"/>
</dbReference>
<evidence type="ECO:0000256" key="2">
    <source>
        <dbReference type="ARBA" id="ARBA00022741"/>
    </source>
</evidence>
<evidence type="ECO:0000259" key="4">
    <source>
        <dbReference type="Pfam" id="PF18052"/>
    </source>
</evidence>
<keyword evidence="2" id="KW-0547">Nucleotide-binding</keyword>
<accession>A0AAD3SP91</accession>
<evidence type="ECO:0000256" key="1">
    <source>
        <dbReference type="ARBA" id="ARBA00022737"/>
    </source>
</evidence>
<dbReference type="Gene3D" id="1.20.5.4130">
    <property type="match status" value="1"/>
</dbReference>
<dbReference type="Pfam" id="PF18052">
    <property type="entry name" value="Rx_N"/>
    <property type="match status" value="1"/>
</dbReference>
<dbReference type="CDD" id="cd14798">
    <property type="entry name" value="RX-CC_like"/>
    <property type="match status" value="1"/>
</dbReference>
<proteinExistence type="predicted"/>
<dbReference type="InterPro" id="IPR041118">
    <property type="entry name" value="Rx_N"/>
</dbReference>
<dbReference type="Proteomes" id="UP001279734">
    <property type="component" value="Unassembled WGS sequence"/>
</dbReference>
<evidence type="ECO:0000313" key="6">
    <source>
        <dbReference type="Proteomes" id="UP001279734"/>
    </source>
</evidence>
<keyword evidence="6" id="KW-1185">Reference proteome</keyword>
<dbReference type="EMBL" id="BSYO01000013">
    <property type="protein sequence ID" value="GMH14147.1"/>
    <property type="molecule type" value="Genomic_DNA"/>
</dbReference>
<keyword evidence="1" id="KW-0677">Repeat</keyword>
<keyword evidence="3" id="KW-0611">Plant defense</keyword>